<dbReference type="Proteomes" id="UP000009097">
    <property type="component" value="Unassembled WGS sequence"/>
</dbReference>
<accession>A0A0J9WVN0</accession>
<reference evidence="1" key="2">
    <citation type="journal article" date="2010" name="Nature">
        <title>Comparative genomics reveals mobile pathogenicity chromosomes in Fusarium.</title>
        <authorList>
            <person name="Ma L.J."/>
            <person name="van der Does H.C."/>
            <person name="Borkovich K.A."/>
            <person name="Coleman J.J."/>
            <person name="Daboussi M.J."/>
            <person name="Di Pietro A."/>
            <person name="Dufresne M."/>
            <person name="Freitag M."/>
            <person name="Grabherr M."/>
            <person name="Henrissat B."/>
            <person name="Houterman P.M."/>
            <person name="Kang S."/>
            <person name="Shim W.B."/>
            <person name="Woloshuk C."/>
            <person name="Xie X."/>
            <person name="Xu J.R."/>
            <person name="Antoniw J."/>
            <person name="Baker S.E."/>
            <person name="Bluhm B.H."/>
            <person name="Breakspear A."/>
            <person name="Brown D.W."/>
            <person name="Butchko R.A."/>
            <person name="Chapman S."/>
            <person name="Coulson R."/>
            <person name="Coutinho P.M."/>
            <person name="Danchin E.G."/>
            <person name="Diener A."/>
            <person name="Gale L.R."/>
            <person name="Gardiner D.M."/>
            <person name="Goff S."/>
            <person name="Hammond-Kosack K.E."/>
            <person name="Hilburn K."/>
            <person name="Hua-Van A."/>
            <person name="Jonkers W."/>
            <person name="Kazan K."/>
            <person name="Kodira C.D."/>
            <person name="Koehrsen M."/>
            <person name="Kumar L."/>
            <person name="Lee Y.H."/>
            <person name="Li L."/>
            <person name="Manners J.M."/>
            <person name="Miranda-Saavedra D."/>
            <person name="Mukherjee M."/>
            <person name="Park G."/>
            <person name="Park J."/>
            <person name="Park S.Y."/>
            <person name="Proctor R.H."/>
            <person name="Regev A."/>
            <person name="Ruiz-Roldan M.C."/>
            <person name="Sain D."/>
            <person name="Sakthikumar S."/>
            <person name="Sykes S."/>
            <person name="Schwartz D.C."/>
            <person name="Turgeon B.G."/>
            <person name="Wapinski I."/>
            <person name="Yoder O."/>
            <person name="Young S."/>
            <person name="Zeng Q."/>
            <person name="Zhou S."/>
            <person name="Galagan J."/>
            <person name="Cuomo C.A."/>
            <person name="Kistler H.C."/>
            <person name="Rep M."/>
        </authorList>
    </citation>
    <scope>NUCLEOTIDE SEQUENCE [LARGE SCALE GENOMIC DNA]</scope>
    <source>
        <strain evidence="1">4287</strain>
    </source>
</reference>
<name>A0A0J9WVN0_FUSO4</name>
<gene>
    <name evidence="1" type="ORF">FOXG_17015</name>
</gene>
<organism evidence="1 2">
    <name type="scientific">Fusarium oxysporum f. sp. lycopersici (strain 4287 / CBS 123668 / FGSC 9935 / NRRL 34936)</name>
    <name type="common">Fusarium vascular wilt of tomato</name>
    <dbReference type="NCBI Taxonomy" id="426428"/>
    <lineage>
        <taxon>Eukaryota</taxon>
        <taxon>Fungi</taxon>
        <taxon>Dikarya</taxon>
        <taxon>Ascomycota</taxon>
        <taxon>Pezizomycotina</taxon>
        <taxon>Sordariomycetes</taxon>
        <taxon>Hypocreomycetidae</taxon>
        <taxon>Hypocreales</taxon>
        <taxon>Nectriaceae</taxon>
        <taxon>Fusarium</taxon>
        <taxon>Fusarium oxysporum species complex</taxon>
    </lineage>
</organism>
<dbReference type="VEuPathDB" id="FungiDB:FOXG_17015"/>
<dbReference type="RefSeq" id="XP_018257862.1">
    <property type="nucleotide sequence ID" value="XM_018397039.1"/>
</dbReference>
<dbReference type="GeneID" id="28957827"/>
<sequence>MIDSLATNFQPNDGSIRCQVDNTFLILSAGTFKIGDSLLVGTDNSATPPTILIYADTVELTPKATWASGCNVGIFCRSLNFGDFSTASIRTVGRNGDPVTAPNAPLTADNNGQNGGNISIFIEEYDAAKLMPTDSEGTGLWLDASGGDGFGANYGPGSGSKGVKGGNGGQVQFCYVSTQSAMLGKLNKIYTDTSIPFRARAQQLAKIVPKNLELKGKASTIETEATTFENNCKLLDNLLSRLGYIESLFHKEMPKDTKSLLGSVIKASKGTLTQTDESRFDLTSYSSSLSALDNAAKAVSRSKVQNLSWDDLNNTLLAFQTTLSQISPDDAKEQKDSASPFAVAITAQESFLKDIINTLVDTFNSYYISSGGKGLDTNGNDEFGRNADPFIQAISPNLPDLSSPVAYVHPDQCQMLLGMADRIYLAASCDTANESPGRFDQAQKLYERIFNRLSFVPLLQSNIGSRDLQPLTKAYAQMQADRLCLDPVTDLAHIRSQAGLYLSNISHGRDMFGHGGDKNAGARWVPRLPYTQYSSAIMSSLPQMATLATSIAAQEGTQQDTEFNKKLAIVSAQAQIDTLQKQIQMAASSTGPLKAAESQIQQYTPPLEAMRLSIQDQVDTLVDEINSSWNFNPTDIINGITQLLQTPDELVAGMGIFAGLYNSFTAVEADDGTDVNKQYVVKQFASAGDDLGKLNEAVNLTADGTYSVSDPGAAKLLITEKTLNDLIDKFSSALDPNKVKDIHSTLRQFASLAKRRNAAVLKYNTTAIMLVKALRSLKYFTHKIGVLSSQKIMSDAHRGSLLLFQFKTFNDMCATAYELIYEAAGSMQFWKLDSNAQVDPPLPSGGFDSGNTVEQIKSYVEGLSNSFTSWLSSYSENPGLIFPNPSSPPGQSAGGIPWFLSQDQVSELRDYKVKDLSSSTDEQEYQVMFALPAPTPQSTDASDSSDYNPFTGYANVRLDQVLVWLLGATVKPDQDTQQCRLSLEISHLGDDSIVKDNGETKLNFMHSATHLKFVYDPTNVTSWAAAQKTNPITVQNLDSGGEGAGRDSARTERQLSVAPIGPFATWMLTVKERENNGLDLSKLTGICLEFWGSAHTVDVS</sequence>
<protein>
    <submittedName>
        <fullName evidence="1">Uncharacterized protein</fullName>
    </submittedName>
</protein>
<proteinExistence type="predicted"/>
<dbReference type="OrthoDB" id="10016792at2759"/>
<dbReference type="KEGG" id="fox:FOXG_17015"/>
<reference evidence="1" key="1">
    <citation type="submission" date="2007-04" db="EMBL/GenBank/DDBJ databases">
        <authorList>
            <consortium name="The Broad Institute Genome Sequencing Platform"/>
            <person name="Birren B."/>
            <person name="Lander E."/>
            <person name="Galagan J."/>
            <person name="Nusbaum C."/>
            <person name="Devon K."/>
            <person name="Ma L.-J."/>
            <person name="Jaffe D."/>
            <person name="Butler J."/>
            <person name="Alvarez P."/>
            <person name="Gnerre S."/>
            <person name="Grabherr M."/>
            <person name="Kleber M."/>
            <person name="Mauceli E."/>
            <person name="Brockman W."/>
            <person name="MacCallum I.A."/>
            <person name="Young S."/>
            <person name="LaButti K."/>
            <person name="DeCaprio D."/>
            <person name="Crawford M."/>
            <person name="Koehrsen M."/>
            <person name="Engels R."/>
            <person name="Montgomery P."/>
            <person name="Pearson M."/>
            <person name="Howarth C."/>
            <person name="Larson L."/>
            <person name="White J."/>
            <person name="O'Leary S."/>
            <person name="Kodira C."/>
            <person name="Zeng Q."/>
            <person name="Yandava C."/>
            <person name="Alvarado L."/>
            <person name="Kistler C."/>
            <person name="Shim W.-B."/>
            <person name="Kang S."/>
            <person name="Woloshuk C."/>
        </authorList>
    </citation>
    <scope>NUCLEOTIDE SEQUENCE</scope>
    <source>
        <strain evidence="1">4287</strain>
    </source>
</reference>
<dbReference type="EMBL" id="DS231735">
    <property type="protein sequence ID" value="KNB19817.1"/>
    <property type="molecule type" value="Genomic_DNA"/>
</dbReference>
<evidence type="ECO:0000313" key="1">
    <source>
        <dbReference type="EMBL" id="KNB19817.1"/>
    </source>
</evidence>
<dbReference type="AlphaFoldDB" id="A0A0J9WVN0"/>
<evidence type="ECO:0000313" key="2">
    <source>
        <dbReference type="Proteomes" id="UP000009097"/>
    </source>
</evidence>